<reference evidence="1 2" key="1">
    <citation type="submission" date="2019-12" db="EMBL/GenBank/DDBJ databases">
        <authorList>
            <person name="Alioto T."/>
            <person name="Alioto T."/>
            <person name="Gomez Garrido J."/>
        </authorList>
    </citation>
    <scope>NUCLEOTIDE SEQUENCE [LARGE SCALE GENOMIC DNA]</scope>
</reference>
<gene>
    <name evidence="1" type="ORF">OLEA9_A042912</name>
</gene>
<comment type="caution">
    <text evidence="1">The sequence shown here is derived from an EMBL/GenBank/DDBJ whole genome shotgun (WGS) entry which is preliminary data.</text>
</comment>
<dbReference type="EMBL" id="CACTIH010000188">
    <property type="protein sequence ID" value="CAA2956488.1"/>
    <property type="molecule type" value="Genomic_DNA"/>
</dbReference>
<sequence length="205" mass="23579">MWEAYEASLLGLCNLSKSGNSSAGKLQLSAKFGINSQNKMEYVNVFLYYGGKWDELNNYNDYSVSGILVPMECTYSKLVEMIVEELNWDPTKDAVSLQYQVNKNMPPIKIYNDHSISFYLELKKKDQDVTKYPLCVDVGPVSQDMEHISVLVYYGGKWDRFNNYSDYSATGILFPRECTYIKFVEMIVRDKLGHNKRCNKNTVSS</sequence>
<dbReference type="Proteomes" id="UP000594638">
    <property type="component" value="Unassembled WGS sequence"/>
</dbReference>
<organism evidence="1 2">
    <name type="scientific">Olea europaea subsp. europaea</name>
    <dbReference type="NCBI Taxonomy" id="158383"/>
    <lineage>
        <taxon>Eukaryota</taxon>
        <taxon>Viridiplantae</taxon>
        <taxon>Streptophyta</taxon>
        <taxon>Embryophyta</taxon>
        <taxon>Tracheophyta</taxon>
        <taxon>Spermatophyta</taxon>
        <taxon>Magnoliopsida</taxon>
        <taxon>eudicotyledons</taxon>
        <taxon>Gunneridae</taxon>
        <taxon>Pentapetalae</taxon>
        <taxon>asterids</taxon>
        <taxon>lamiids</taxon>
        <taxon>Lamiales</taxon>
        <taxon>Oleaceae</taxon>
        <taxon>Oleeae</taxon>
        <taxon>Olea</taxon>
    </lineage>
</organism>
<protein>
    <submittedName>
        <fullName evidence="1">Protein TPX2</fullName>
    </submittedName>
</protein>
<dbReference type="Gramene" id="OE9A042912T1">
    <property type="protein sequence ID" value="OE9A042912C1"/>
    <property type="gene ID" value="OE9A042912"/>
</dbReference>
<proteinExistence type="predicted"/>
<name>A0A8S0PSE0_OLEEU</name>
<evidence type="ECO:0000313" key="1">
    <source>
        <dbReference type="EMBL" id="CAA2956488.1"/>
    </source>
</evidence>
<dbReference type="OrthoDB" id="1305604at2759"/>
<evidence type="ECO:0000313" key="2">
    <source>
        <dbReference type="Proteomes" id="UP000594638"/>
    </source>
</evidence>
<dbReference type="AlphaFoldDB" id="A0A8S0PSE0"/>
<keyword evidence="2" id="KW-1185">Reference proteome</keyword>
<accession>A0A8S0PSE0</accession>